<dbReference type="GO" id="GO:0016787">
    <property type="term" value="F:hydrolase activity"/>
    <property type="evidence" value="ECO:0007669"/>
    <property type="project" value="UniProtKB-KW"/>
</dbReference>
<protein>
    <submittedName>
        <fullName evidence="2">ADP-ribosylglycohydrolase</fullName>
    </submittedName>
</protein>
<feature type="binding site" evidence="1">
    <location>
        <position position="208"/>
    </location>
    <ligand>
        <name>Mg(2+)</name>
        <dbReference type="ChEBI" id="CHEBI:18420"/>
        <label>1</label>
    </ligand>
</feature>
<evidence type="ECO:0000256" key="1">
    <source>
        <dbReference type="PIRSR" id="PIRSR605502-1"/>
    </source>
</evidence>
<comment type="caution">
    <text evidence="2">The sequence shown here is derived from an EMBL/GenBank/DDBJ whole genome shotgun (WGS) entry which is preliminary data.</text>
</comment>
<reference evidence="2 3" key="1">
    <citation type="submission" date="2018-08" db="EMBL/GenBank/DDBJ databases">
        <title>Genomic Encyclopedia of Archaeal and Bacterial Type Strains, Phase II (KMG-II): from individual species to whole genera.</title>
        <authorList>
            <person name="Goeker M."/>
        </authorList>
    </citation>
    <scope>NUCLEOTIDE SEQUENCE [LARGE SCALE GENOMIC DNA]</scope>
    <source>
        <strain evidence="2 3">DSM 5002</strain>
    </source>
</reference>
<dbReference type="Gene3D" id="1.10.4080.10">
    <property type="entry name" value="ADP-ribosylation/Crystallin J1"/>
    <property type="match status" value="1"/>
</dbReference>
<dbReference type="SUPFAM" id="SSF101478">
    <property type="entry name" value="ADP-ribosylglycohydrolase"/>
    <property type="match status" value="1"/>
</dbReference>
<dbReference type="RefSeq" id="WP_119061613.1">
    <property type="nucleotide sequence ID" value="NZ_QXDF01000001.1"/>
</dbReference>
<feature type="binding site" evidence="1">
    <location>
        <position position="34"/>
    </location>
    <ligand>
        <name>Mg(2+)</name>
        <dbReference type="ChEBI" id="CHEBI:18420"/>
        <label>1</label>
    </ligand>
</feature>
<dbReference type="EMBL" id="QXDF01000001">
    <property type="protein sequence ID" value="RIA56858.1"/>
    <property type="molecule type" value="Genomic_DNA"/>
</dbReference>
<dbReference type="PANTHER" id="PTHR16222">
    <property type="entry name" value="ADP-RIBOSYLGLYCOHYDROLASE"/>
    <property type="match status" value="1"/>
</dbReference>
<dbReference type="InterPro" id="IPR050792">
    <property type="entry name" value="ADP-ribosylglycohydrolase"/>
</dbReference>
<organism evidence="2 3">
    <name type="scientific">Dichotomicrobium thermohalophilum</name>
    <dbReference type="NCBI Taxonomy" id="933063"/>
    <lineage>
        <taxon>Bacteria</taxon>
        <taxon>Pseudomonadati</taxon>
        <taxon>Pseudomonadota</taxon>
        <taxon>Alphaproteobacteria</taxon>
        <taxon>Hyphomicrobiales</taxon>
        <taxon>Hyphomicrobiaceae</taxon>
        <taxon>Dichotomicrobium</taxon>
    </lineage>
</organism>
<dbReference type="InterPro" id="IPR005502">
    <property type="entry name" value="Ribosyl_crysJ1"/>
</dbReference>
<keyword evidence="3" id="KW-1185">Reference proteome</keyword>
<comment type="cofactor">
    <cofactor evidence="1">
        <name>Mg(2+)</name>
        <dbReference type="ChEBI" id="CHEBI:18420"/>
    </cofactor>
    <text evidence="1">Binds 2 magnesium ions per subunit.</text>
</comment>
<proteinExistence type="predicted"/>
<dbReference type="AlphaFoldDB" id="A0A397Q725"/>
<accession>A0A397Q725</accession>
<keyword evidence="1" id="KW-0460">Magnesium</keyword>
<keyword evidence="2" id="KW-0378">Hydrolase</keyword>
<dbReference type="Pfam" id="PF03747">
    <property type="entry name" value="ADP_ribosyl_GH"/>
    <property type="match status" value="1"/>
</dbReference>
<feature type="binding site" evidence="1">
    <location>
        <position position="205"/>
    </location>
    <ligand>
        <name>Mg(2+)</name>
        <dbReference type="ChEBI" id="CHEBI:18420"/>
        <label>1</label>
    </ligand>
</feature>
<feature type="binding site" evidence="1">
    <location>
        <position position="35"/>
    </location>
    <ligand>
        <name>Mg(2+)</name>
        <dbReference type="ChEBI" id="CHEBI:18420"/>
        <label>1</label>
    </ligand>
</feature>
<keyword evidence="1" id="KW-0479">Metal-binding</keyword>
<sequence length="253" mass="27088">MIGAIAGDIIGSRFEGEPSPPNDFELFHPACRFTDDTVCTVAVADAVMTNADFAETLRVYVRRHPNRGYGGMFRKWAHRDDAPAYGSFGNGAPMRVSSIGWLSGSAEEVDRLAEAQAAVSHDHPDAIAASKAVARAIFALRKGEPIAAVRNWLTESYGYDLEPRNALSGGFEPSAAGTVPPAFAAAFEGESWEDAVRTVIMLGGDTDTVACICGAVAEAIHGVPPSIATRARDHLTDDLRQVLDRFEQRIGRA</sequence>
<dbReference type="PANTHER" id="PTHR16222:SF12">
    <property type="entry name" value="ADP-RIBOSYLGLYCOHYDROLASE-RELATED"/>
    <property type="match status" value="1"/>
</dbReference>
<dbReference type="InterPro" id="IPR036705">
    <property type="entry name" value="Ribosyl_crysJ1_sf"/>
</dbReference>
<feature type="binding site" evidence="1">
    <location>
        <position position="36"/>
    </location>
    <ligand>
        <name>Mg(2+)</name>
        <dbReference type="ChEBI" id="CHEBI:18420"/>
        <label>1</label>
    </ligand>
</feature>
<feature type="binding site" evidence="1">
    <location>
        <position position="207"/>
    </location>
    <ligand>
        <name>Mg(2+)</name>
        <dbReference type="ChEBI" id="CHEBI:18420"/>
        <label>1</label>
    </ligand>
</feature>
<dbReference type="OrthoDB" id="9806482at2"/>
<dbReference type="GO" id="GO:0046872">
    <property type="term" value="F:metal ion binding"/>
    <property type="evidence" value="ECO:0007669"/>
    <property type="project" value="UniProtKB-KW"/>
</dbReference>
<gene>
    <name evidence="2" type="ORF">BXY53_1971</name>
</gene>
<dbReference type="Proteomes" id="UP000266273">
    <property type="component" value="Unassembled WGS sequence"/>
</dbReference>
<name>A0A397Q725_9HYPH</name>
<evidence type="ECO:0000313" key="3">
    <source>
        <dbReference type="Proteomes" id="UP000266273"/>
    </source>
</evidence>
<evidence type="ECO:0000313" key="2">
    <source>
        <dbReference type="EMBL" id="RIA56858.1"/>
    </source>
</evidence>